<keyword evidence="2" id="KW-1185">Reference proteome</keyword>
<protein>
    <submittedName>
        <fullName evidence="1">Uncharacterized protein</fullName>
    </submittedName>
</protein>
<gene>
    <name evidence="1" type="ORF">MRB53_014823</name>
</gene>
<proteinExistence type="predicted"/>
<dbReference type="EMBL" id="CM056812">
    <property type="protein sequence ID" value="KAJ8618637.1"/>
    <property type="molecule type" value="Genomic_DNA"/>
</dbReference>
<comment type="caution">
    <text evidence="1">The sequence shown here is derived from an EMBL/GenBank/DDBJ whole genome shotgun (WGS) entry which is preliminary data.</text>
</comment>
<dbReference type="Proteomes" id="UP001234297">
    <property type="component" value="Chromosome 4"/>
</dbReference>
<evidence type="ECO:0000313" key="2">
    <source>
        <dbReference type="Proteomes" id="UP001234297"/>
    </source>
</evidence>
<accession>A0ACC2KC86</accession>
<organism evidence="1 2">
    <name type="scientific">Persea americana</name>
    <name type="common">Avocado</name>
    <dbReference type="NCBI Taxonomy" id="3435"/>
    <lineage>
        <taxon>Eukaryota</taxon>
        <taxon>Viridiplantae</taxon>
        <taxon>Streptophyta</taxon>
        <taxon>Embryophyta</taxon>
        <taxon>Tracheophyta</taxon>
        <taxon>Spermatophyta</taxon>
        <taxon>Magnoliopsida</taxon>
        <taxon>Magnoliidae</taxon>
        <taxon>Laurales</taxon>
        <taxon>Lauraceae</taxon>
        <taxon>Persea</taxon>
    </lineage>
</organism>
<name>A0ACC2KC86_PERAE</name>
<sequence length="131" mass="14578">MTPGHPLPTDLTTPGDHISKTYTISFTLMGFVLTSDGDYEGDSEGYTREPKSTGSPYYSTTAKLDSNCVICLENFKQGDRCRVLPTCKHMFHDHCVDAWLNTAKRCPTCRTPHSPKEIISFERGMTVANVV</sequence>
<evidence type="ECO:0000313" key="1">
    <source>
        <dbReference type="EMBL" id="KAJ8618637.1"/>
    </source>
</evidence>
<reference evidence="1 2" key="1">
    <citation type="journal article" date="2022" name="Hortic Res">
        <title>A haplotype resolved chromosomal level avocado genome allows analysis of novel avocado genes.</title>
        <authorList>
            <person name="Nath O."/>
            <person name="Fletcher S.J."/>
            <person name="Hayward A."/>
            <person name="Shaw L.M."/>
            <person name="Masouleh A.K."/>
            <person name="Furtado A."/>
            <person name="Henry R.J."/>
            <person name="Mitter N."/>
        </authorList>
    </citation>
    <scope>NUCLEOTIDE SEQUENCE [LARGE SCALE GENOMIC DNA]</scope>
    <source>
        <strain evidence="2">cv. Hass</strain>
    </source>
</reference>